<keyword evidence="1" id="KW-0812">Transmembrane</keyword>
<sequence length="300" mass="31776">MQAATAAAAFQQVQKVAKELDAESLGQAVSVADIRPGDHIYVWKWHWNRLPYQHHGIVMEVLSADNVPTAVAQAGGTVNVASDAEHSTDVPAAAVEIDATPEEASKAVASGVYVAHFSGVDGKGAELLTLERFLECHGAQGQLRRADYSVDRLKCTVNVGAQYWETALPPDETLHLALNALADEGHEWDDGRYHLMANNCEAFACYCKTGIRPMVSRQVARGVALGLAAIGGAAACCMVSTTGTLTAVGSTLAPMAQKRTSRVLAAAPMVVTCVTSLAIAHMEQQVLDWGVKKVKTTVLG</sequence>
<dbReference type="EMBL" id="JAFCMP010000513">
    <property type="protein sequence ID" value="KAG5178715.1"/>
    <property type="molecule type" value="Genomic_DNA"/>
</dbReference>
<dbReference type="OrthoDB" id="421951at2759"/>
<evidence type="ECO:0000313" key="4">
    <source>
        <dbReference type="Proteomes" id="UP000664859"/>
    </source>
</evidence>
<feature type="transmembrane region" description="Helical" evidence="1">
    <location>
        <begin position="222"/>
        <end position="243"/>
    </location>
</feature>
<evidence type="ECO:0000313" key="3">
    <source>
        <dbReference type="EMBL" id="KAG5178715.1"/>
    </source>
</evidence>
<dbReference type="Pfam" id="PF04970">
    <property type="entry name" value="LRAT"/>
    <property type="match status" value="1"/>
</dbReference>
<dbReference type="PANTHER" id="PTHR46137:SF3">
    <property type="entry name" value="OS05G0310600 PROTEIN"/>
    <property type="match status" value="1"/>
</dbReference>
<name>A0A835YSC3_9STRA</name>
<keyword evidence="1" id="KW-0472">Membrane</keyword>
<feature type="transmembrane region" description="Helical" evidence="1">
    <location>
        <begin position="263"/>
        <end position="282"/>
    </location>
</feature>
<organism evidence="3 4">
    <name type="scientific">Tribonema minus</name>
    <dbReference type="NCBI Taxonomy" id="303371"/>
    <lineage>
        <taxon>Eukaryota</taxon>
        <taxon>Sar</taxon>
        <taxon>Stramenopiles</taxon>
        <taxon>Ochrophyta</taxon>
        <taxon>PX clade</taxon>
        <taxon>Xanthophyceae</taxon>
        <taxon>Tribonematales</taxon>
        <taxon>Tribonemataceae</taxon>
        <taxon>Tribonema</taxon>
    </lineage>
</organism>
<dbReference type="Proteomes" id="UP000664859">
    <property type="component" value="Unassembled WGS sequence"/>
</dbReference>
<dbReference type="AlphaFoldDB" id="A0A835YSC3"/>
<dbReference type="PANTHER" id="PTHR46137">
    <property type="entry name" value="OS05G0310600 PROTEIN"/>
    <property type="match status" value="1"/>
</dbReference>
<keyword evidence="4" id="KW-1185">Reference proteome</keyword>
<gene>
    <name evidence="3" type="ORF">JKP88DRAFT_264561</name>
</gene>
<proteinExistence type="predicted"/>
<protein>
    <recommendedName>
        <fullName evidence="2">LRAT domain-containing protein</fullName>
    </recommendedName>
</protein>
<keyword evidence="1" id="KW-1133">Transmembrane helix</keyword>
<dbReference type="Gene3D" id="3.90.1720.10">
    <property type="entry name" value="endopeptidase domain like (from Nostoc punctiforme)"/>
    <property type="match status" value="1"/>
</dbReference>
<evidence type="ECO:0000256" key="1">
    <source>
        <dbReference type="SAM" id="Phobius"/>
    </source>
</evidence>
<reference evidence="3" key="1">
    <citation type="submission" date="2021-02" db="EMBL/GenBank/DDBJ databases">
        <title>First Annotated Genome of the Yellow-green Alga Tribonema minus.</title>
        <authorList>
            <person name="Mahan K.M."/>
        </authorList>
    </citation>
    <scope>NUCLEOTIDE SEQUENCE</scope>
    <source>
        <strain evidence="3">UTEX B ZZ1240</strain>
    </source>
</reference>
<feature type="domain" description="LRAT" evidence="2">
    <location>
        <begin position="148"/>
        <end position="210"/>
    </location>
</feature>
<evidence type="ECO:0000259" key="2">
    <source>
        <dbReference type="Pfam" id="PF04970"/>
    </source>
</evidence>
<dbReference type="InterPro" id="IPR007053">
    <property type="entry name" value="LRAT_dom"/>
</dbReference>
<comment type="caution">
    <text evidence="3">The sequence shown here is derived from an EMBL/GenBank/DDBJ whole genome shotgun (WGS) entry which is preliminary data.</text>
</comment>
<accession>A0A835YSC3</accession>